<dbReference type="InterPro" id="IPR006050">
    <property type="entry name" value="DNA_photolyase_N"/>
</dbReference>
<feature type="binding site" evidence="8">
    <location>
        <begin position="381"/>
        <end position="383"/>
    </location>
    <ligand>
        <name>FAD</name>
        <dbReference type="ChEBI" id="CHEBI:57692"/>
    </ligand>
</feature>
<dbReference type="SUPFAM" id="SSF48173">
    <property type="entry name" value="Cryptochrome/photolyase FAD-binding domain"/>
    <property type="match status" value="1"/>
</dbReference>
<protein>
    <recommendedName>
        <fullName evidence="3">Deoxyribodipyrimidine photo-lyase</fullName>
        <ecNumber evidence="2">4.1.99.3</ecNumber>
    </recommendedName>
</protein>
<evidence type="ECO:0000256" key="4">
    <source>
        <dbReference type="ARBA" id="ARBA00022630"/>
    </source>
</evidence>
<dbReference type="InterPro" id="IPR005101">
    <property type="entry name" value="Cryptochr/Photolyase_FAD-bd"/>
</dbReference>
<evidence type="ECO:0000256" key="1">
    <source>
        <dbReference type="ARBA" id="ARBA00001932"/>
    </source>
</evidence>
<dbReference type="PANTHER" id="PTHR11455:SF9">
    <property type="entry name" value="CRYPTOCHROME CIRCADIAN CLOCK 5 ISOFORM X1"/>
    <property type="match status" value="1"/>
</dbReference>
<keyword evidence="5 8" id="KW-0274">FAD</keyword>
<proteinExistence type="inferred from homology"/>
<reference evidence="12" key="1">
    <citation type="submission" date="2024-05" db="EMBL/GenBank/DDBJ databases">
        <authorList>
            <person name="Kim S."/>
            <person name="Heo J."/>
            <person name="Choi H."/>
            <person name="Choi Y."/>
            <person name="Kwon S.-W."/>
            <person name="Kim Y."/>
        </authorList>
    </citation>
    <scope>NUCLEOTIDE SEQUENCE</scope>
    <source>
        <strain evidence="12">KACC 23698</strain>
    </source>
</reference>
<feature type="site" description="Electron transfer via tryptophanyl radical" evidence="9">
    <location>
        <position position="315"/>
    </location>
</feature>
<evidence type="ECO:0000256" key="8">
    <source>
        <dbReference type="PIRSR" id="PIRSR602081-1"/>
    </source>
</evidence>
<dbReference type="GO" id="GO:0003904">
    <property type="term" value="F:deoxyribodipyrimidine photo-lyase activity"/>
    <property type="evidence" value="ECO:0007669"/>
    <property type="project" value="UniProtKB-EC"/>
</dbReference>
<dbReference type="InterPro" id="IPR014729">
    <property type="entry name" value="Rossmann-like_a/b/a_fold"/>
</dbReference>
<feature type="site" description="Electron transfer via tryptophanyl radical" evidence="9">
    <location>
        <position position="391"/>
    </location>
</feature>
<dbReference type="FunFam" id="1.10.579.10:FF:000003">
    <property type="entry name" value="Deoxyribodipyrimidine photo-lyase"/>
    <property type="match status" value="1"/>
</dbReference>
<feature type="binding site" evidence="8">
    <location>
        <position position="281"/>
    </location>
    <ligand>
        <name>FAD</name>
        <dbReference type="ChEBI" id="CHEBI:57692"/>
    </ligand>
</feature>
<organism evidence="12">
    <name type="scientific">Alsobacter sp. KACC 23698</name>
    <dbReference type="NCBI Taxonomy" id="3149229"/>
    <lineage>
        <taxon>Bacteria</taxon>
        <taxon>Pseudomonadati</taxon>
        <taxon>Pseudomonadota</taxon>
        <taxon>Alphaproteobacteria</taxon>
        <taxon>Hyphomicrobiales</taxon>
        <taxon>Alsobacteraceae</taxon>
        <taxon>Alsobacter</taxon>
    </lineage>
</organism>
<dbReference type="GO" id="GO:0003677">
    <property type="term" value="F:DNA binding"/>
    <property type="evidence" value="ECO:0007669"/>
    <property type="project" value="TreeGrafter"/>
</dbReference>
<comment type="similarity">
    <text evidence="10">Belongs to the DNA photolyase family.</text>
</comment>
<dbReference type="EC" id="4.1.99.3" evidence="2"/>
<dbReference type="Gene3D" id="3.40.50.620">
    <property type="entry name" value="HUPs"/>
    <property type="match status" value="1"/>
</dbReference>
<comment type="cofactor">
    <cofactor evidence="8">
        <name>FAD</name>
        <dbReference type="ChEBI" id="CHEBI:57692"/>
    </cofactor>
    <text evidence="8">Binds 1 FAD per subunit.</text>
</comment>
<dbReference type="PROSITE" id="PS00394">
    <property type="entry name" value="DNA_PHOTOLYASES_1_1"/>
    <property type="match status" value="1"/>
</dbReference>
<dbReference type="RefSeq" id="WP_406853601.1">
    <property type="nucleotide sequence ID" value="NZ_CP157484.1"/>
</dbReference>
<dbReference type="GO" id="GO:0071949">
    <property type="term" value="F:FAD binding"/>
    <property type="evidence" value="ECO:0007669"/>
    <property type="project" value="TreeGrafter"/>
</dbReference>
<comment type="cofactor">
    <cofactor evidence="1">
        <name>(6R)-5,10-methylene-5,6,7,8-tetrahydrofolate</name>
        <dbReference type="ChEBI" id="CHEBI:15636"/>
    </cofactor>
</comment>
<dbReference type="EMBL" id="CP157484">
    <property type="protein sequence ID" value="XBO36786.1"/>
    <property type="molecule type" value="Genomic_DNA"/>
</dbReference>
<dbReference type="AlphaFoldDB" id="A0AAU7J9F7"/>
<comment type="catalytic activity">
    <reaction evidence="7">
        <text>cyclobutadipyrimidine (in DNA) = 2 pyrimidine residues (in DNA).</text>
        <dbReference type="EC" id="4.1.99.3"/>
    </reaction>
</comment>
<evidence type="ECO:0000256" key="5">
    <source>
        <dbReference type="ARBA" id="ARBA00022827"/>
    </source>
</evidence>
<dbReference type="Pfam" id="PF00875">
    <property type="entry name" value="DNA_photolyase"/>
    <property type="match status" value="1"/>
</dbReference>
<keyword evidence="6 10" id="KW-0157">Chromophore</keyword>
<keyword evidence="4 8" id="KW-0285">Flavoprotein</keyword>
<name>A0AAU7J9F7_9HYPH</name>
<dbReference type="InterPro" id="IPR018394">
    <property type="entry name" value="DNA_photolyase_1_CS_C"/>
</dbReference>
<accession>A0AAU7J9F7</accession>
<dbReference type="Gene3D" id="1.10.579.10">
    <property type="entry name" value="DNA Cyclobutane Dipyrimidine Photolyase, subunit A, domain 3"/>
    <property type="match status" value="1"/>
</dbReference>
<evidence type="ECO:0000256" key="6">
    <source>
        <dbReference type="ARBA" id="ARBA00022991"/>
    </source>
</evidence>
<dbReference type="SUPFAM" id="SSF52425">
    <property type="entry name" value="Cryptochrome/photolyase, N-terminal domain"/>
    <property type="match status" value="1"/>
</dbReference>
<dbReference type="InterPro" id="IPR002081">
    <property type="entry name" value="Cryptochrome/DNA_photolyase_1"/>
</dbReference>
<feature type="domain" description="Photolyase/cryptochrome alpha/beta" evidence="11">
    <location>
        <begin position="3"/>
        <end position="132"/>
    </location>
</feature>
<dbReference type="InterPro" id="IPR036134">
    <property type="entry name" value="Crypto/Photolyase_FAD-like_sf"/>
</dbReference>
<gene>
    <name evidence="12" type="ORF">ABEG18_13630</name>
</gene>
<evidence type="ECO:0000313" key="12">
    <source>
        <dbReference type="EMBL" id="XBO36786.1"/>
    </source>
</evidence>
<keyword evidence="12" id="KW-0456">Lyase</keyword>
<dbReference type="Gene3D" id="1.25.40.80">
    <property type="match status" value="1"/>
</dbReference>
<dbReference type="PANTHER" id="PTHR11455">
    <property type="entry name" value="CRYPTOCHROME"/>
    <property type="match status" value="1"/>
</dbReference>
<feature type="binding site" evidence="8">
    <location>
        <position position="229"/>
    </location>
    <ligand>
        <name>FAD</name>
        <dbReference type="ChEBI" id="CHEBI:57692"/>
    </ligand>
</feature>
<dbReference type="PROSITE" id="PS00691">
    <property type="entry name" value="DNA_PHOTOLYASES_1_2"/>
    <property type="match status" value="1"/>
</dbReference>
<evidence type="ECO:0000256" key="10">
    <source>
        <dbReference type="RuleBase" id="RU004182"/>
    </source>
</evidence>
<evidence type="ECO:0000256" key="7">
    <source>
        <dbReference type="ARBA" id="ARBA00033999"/>
    </source>
</evidence>
<evidence type="ECO:0000256" key="9">
    <source>
        <dbReference type="PIRSR" id="PIRSR602081-2"/>
    </source>
</evidence>
<sequence length="487" mass="54163">MTRPALVWFREDLRLSDNPALTAARDSGAPVLAFYVFDEQSDGVRPLGGASRWWLHQSLAALAASLEKAGGRLMILRGPARMVIERLRVKLDPASVYWNRRYDGPGMAIDSDVKADLKFLGITVESFNGALLYEPWMVKSRSGEPMKVFTPFWRAAQASGPPPAPLPPVDKLASAKASDADLGAVTLDDLDLLPTRPDWAGGLREAWTPGEAGAQARLDAFLRRELKGYGDGRNRPDRAATSRLSPYLRFGEISPRQIWAAAEAAVENGSSPAPAEDLAKFQSELGWREFSHHLLFRHPELARTNIQRKFDDFPWRPDPVLVRAWRRGMTGYPIVDAGMRQLWRTGWMHNRVRMITASFLIKHLLQDWREGEAWFWDTLVDADPANNAASWQWVAGSGADAAPYYRIFNPILQGEKFDPRGDYVRAFAPELARLPADVIHKPWTASPDVLARAGVRLGDTYPLPIVDHGEARALALAALSEISSSKG</sequence>
<evidence type="ECO:0000256" key="2">
    <source>
        <dbReference type="ARBA" id="ARBA00013149"/>
    </source>
</evidence>
<dbReference type="PROSITE" id="PS51645">
    <property type="entry name" value="PHR_CRY_ALPHA_BETA"/>
    <property type="match status" value="1"/>
</dbReference>
<dbReference type="GO" id="GO:0009416">
    <property type="term" value="P:response to light stimulus"/>
    <property type="evidence" value="ECO:0007669"/>
    <property type="project" value="TreeGrafter"/>
</dbReference>
<dbReference type="PRINTS" id="PR00147">
    <property type="entry name" value="DNAPHOTLYASE"/>
</dbReference>
<evidence type="ECO:0000259" key="11">
    <source>
        <dbReference type="PROSITE" id="PS51645"/>
    </source>
</evidence>
<dbReference type="GO" id="GO:0000719">
    <property type="term" value="P:photoreactive repair"/>
    <property type="evidence" value="ECO:0007669"/>
    <property type="project" value="UniProtKB-ARBA"/>
</dbReference>
<dbReference type="InterPro" id="IPR036155">
    <property type="entry name" value="Crypto/Photolyase_N_sf"/>
</dbReference>
<evidence type="ECO:0000256" key="3">
    <source>
        <dbReference type="ARBA" id="ARBA00014046"/>
    </source>
</evidence>
<dbReference type="Pfam" id="PF03441">
    <property type="entry name" value="FAD_binding_7"/>
    <property type="match status" value="1"/>
</dbReference>
<feature type="site" description="Electron transfer via tryptophanyl radical" evidence="9">
    <location>
        <position position="368"/>
    </location>
</feature>
<feature type="binding site" evidence="8">
    <location>
        <begin position="241"/>
        <end position="245"/>
    </location>
    <ligand>
        <name>FAD</name>
        <dbReference type="ChEBI" id="CHEBI:57692"/>
    </ligand>
</feature>